<comment type="similarity">
    <text evidence="13">Belongs to the NiCoT transporter (TC 2.A.52) family.</text>
</comment>
<comment type="subcellular location">
    <subcellularLocation>
        <location evidence="2 13">Cell membrane</location>
        <topology evidence="2 13">Multi-pass membrane protein</topology>
    </subcellularLocation>
</comment>
<evidence type="ECO:0000256" key="13">
    <source>
        <dbReference type="RuleBase" id="RU362101"/>
    </source>
</evidence>
<evidence type="ECO:0000256" key="6">
    <source>
        <dbReference type="ARBA" id="ARBA00022596"/>
    </source>
</evidence>
<feature type="transmembrane region" description="Helical" evidence="13">
    <location>
        <begin position="456"/>
        <end position="478"/>
    </location>
</feature>
<dbReference type="GO" id="GO:0032025">
    <property type="term" value="P:response to cobalt ion"/>
    <property type="evidence" value="ECO:0007669"/>
    <property type="project" value="TreeGrafter"/>
</dbReference>
<dbReference type="PANTHER" id="PTHR40659">
    <property type="entry name" value="NICKEL/COBALT EFFLUX SYSTEM RCNA"/>
    <property type="match status" value="1"/>
</dbReference>
<evidence type="ECO:0000256" key="3">
    <source>
        <dbReference type="ARBA" id="ARBA00022426"/>
    </source>
</evidence>
<reference evidence="16" key="1">
    <citation type="submission" date="2017-09" db="EMBL/GenBank/DDBJ databases">
        <authorList>
            <person name="Regsiter A."/>
            <person name="William W."/>
        </authorList>
    </citation>
    <scope>NUCLEOTIDE SEQUENCE [LARGE SCALE GENOMIC DNA]</scope>
    <source>
        <strain evidence="16">500-1</strain>
    </source>
</reference>
<keyword evidence="4 13" id="KW-0813">Transport</keyword>
<dbReference type="InterPro" id="IPR051224">
    <property type="entry name" value="NiCoT_RcnA"/>
</dbReference>
<evidence type="ECO:0000256" key="4">
    <source>
        <dbReference type="ARBA" id="ARBA00022448"/>
    </source>
</evidence>
<evidence type="ECO:0000256" key="11">
    <source>
        <dbReference type="ARBA" id="ARBA00023136"/>
    </source>
</evidence>
<keyword evidence="3" id="KW-0171">Cobalt transport</keyword>
<dbReference type="Pfam" id="PF06226">
    <property type="entry name" value="DUF1007"/>
    <property type="match status" value="1"/>
</dbReference>
<evidence type="ECO:0000256" key="1">
    <source>
        <dbReference type="ARBA" id="ARBA00002510"/>
    </source>
</evidence>
<evidence type="ECO:0000313" key="15">
    <source>
        <dbReference type="EMBL" id="SOB59122.1"/>
    </source>
</evidence>
<sequence length="484" mass="52424">MTSRPHAMILLILLTVGAALMPTQVQAHPHVYVDTSLTFELSEKGLDSIHQRWLFDEIFSNAVMSDLGVNAETLPTTIGQEKIRDGAFNYLGNYGYFTFIENNGKRIPVKETRGFTASLEEGRLVYNFTVPLNLPIDEISNLRVAVFDKEYYSDILLMKDDIAFEIDGMVQVSHVIRPAKDQTYWQFIVPEAIHLSIAGEGGAPTDFPEEELMEVESPGPIEQLMTMVRNIQKELTLKLNGFGMDIRTDPFGKALWMFLGLSFLYGIVHAVGPGHGKTVVCSYFLANPGSFFSGAVMGNVITFVHMGSAAVAVSIAYLVFSTGMGGFAEASRALQPASYALLALMGIFLTIKAVYDLSKGGMLAEATCEGHIMPGKGDNMRRVLTVSMVTGLVPCPGAAVILAFSIGQNVLWAGVAAILAMAIGMGITTTLFAWAAVALRTATLRLSNANKTIFNWVYAILSICGAAGIALFGAALFMSSNVWH</sequence>
<feature type="chain" id="PRO_5013220090" description="Nickel/cobalt efflux system" evidence="14">
    <location>
        <begin position="28"/>
        <end position="484"/>
    </location>
</feature>
<evidence type="ECO:0000256" key="2">
    <source>
        <dbReference type="ARBA" id="ARBA00004651"/>
    </source>
</evidence>
<dbReference type="RefSeq" id="WP_097012036.1">
    <property type="nucleotide sequence ID" value="NZ_LT907975.1"/>
</dbReference>
<keyword evidence="16" id="KW-1185">Reference proteome</keyword>
<evidence type="ECO:0000256" key="8">
    <source>
        <dbReference type="ARBA" id="ARBA00022989"/>
    </source>
</evidence>
<feature type="transmembrane region" description="Helical" evidence="13">
    <location>
        <begin position="383"/>
        <end position="404"/>
    </location>
</feature>
<organism evidence="15 16">
    <name type="scientific">Pseudodesulfovibrio profundus</name>
    <dbReference type="NCBI Taxonomy" id="57320"/>
    <lineage>
        <taxon>Bacteria</taxon>
        <taxon>Pseudomonadati</taxon>
        <taxon>Thermodesulfobacteriota</taxon>
        <taxon>Desulfovibrionia</taxon>
        <taxon>Desulfovibrionales</taxon>
        <taxon>Desulfovibrionaceae</taxon>
    </lineage>
</organism>
<evidence type="ECO:0000256" key="10">
    <source>
        <dbReference type="ARBA" id="ARBA00023112"/>
    </source>
</evidence>
<keyword evidence="7 13" id="KW-0812">Transmembrane</keyword>
<dbReference type="GO" id="GO:0010045">
    <property type="term" value="P:response to nickel cation"/>
    <property type="evidence" value="ECO:0007669"/>
    <property type="project" value="TreeGrafter"/>
</dbReference>
<feature type="transmembrane region" description="Helical" evidence="13">
    <location>
        <begin position="291"/>
        <end position="317"/>
    </location>
</feature>
<feature type="transmembrane region" description="Helical" evidence="13">
    <location>
        <begin position="410"/>
        <end position="435"/>
    </location>
</feature>
<name>A0A2C8F9M4_9BACT</name>
<dbReference type="AlphaFoldDB" id="A0A2C8F9M4"/>
<dbReference type="EMBL" id="LT907975">
    <property type="protein sequence ID" value="SOB59122.1"/>
    <property type="molecule type" value="Genomic_DNA"/>
</dbReference>
<dbReference type="KEGG" id="pprf:DPRO_2217"/>
<feature type="transmembrane region" description="Helical" evidence="13">
    <location>
        <begin position="337"/>
        <end position="355"/>
    </location>
</feature>
<gene>
    <name evidence="15" type="ORF">DPRO_2217</name>
</gene>
<keyword evidence="9" id="KW-0406">Ion transport</keyword>
<evidence type="ECO:0000256" key="12">
    <source>
        <dbReference type="ARBA" id="ARBA00023285"/>
    </source>
</evidence>
<dbReference type="GO" id="GO:0006824">
    <property type="term" value="P:cobalt ion transport"/>
    <property type="evidence" value="ECO:0007669"/>
    <property type="project" value="UniProtKB-KW"/>
</dbReference>
<keyword evidence="5" id="KW-1003">Cell membrane</keyword>
<dbReference type="PANTHER" id="PTHR40659:SF1">
    <property type="entry name" value="NICKEL_COBALT EFFLUX SYSTEM RCNA"/>
    <property type="match status" value="1"/>
</dbReference>
<dbReference type="GO" id="GO:0015099">
    <property type="term" value="F:nickel cation transmembrane transporter activity"/>
    <property type="evidence" value="ECO:0007669"/>
    <property type="project" value="UniProtKB-UniRule"/>
</dbReference>
<dbReference type="InterPro" id="IPR010412">
    <property type="entry name" value="DUF1007"/>
</dbReference>
<dbReference type="Proteomes" id="UP000219215">
    <property type="component" value="Chromosome DPRO"/>
</dbReference>
<evidence type="ECO:0000256" key="5">
    <source>
        <dbReference type="ARBA" id="ARBA00022475"/>
    </source>
</evidence>
<feature type="signal peptide" evidence="14">
    <location>
        <begin position="1"/>
        <end position="27"/>
    </location>
</feature>
<keyword evidence="11 13" id="KW-0472">Membrane</keyword>
<dbReference type="Pfam" id="PF03824">
    <property type="entry name" value="NicO"/>
    <property type="match status" value="1"/>
</dbReference>
<evidence type="ECO:0000256" key="14">
    <source>
        <dbReference type="SAM" id="SignalP"/>
    </source>
</evidence>
<keyword evidence="12" id="KW-0170">Cobalt</keyword>
<evidence type="ECO:0000256" key="7">
    <source>
        <dbReference type="ARBA" id="ARBA00022692"/>
    </source>
</evidence>
<accession>A0A2C8F9M4</accession>
<dbReference type="OrthoDB" id="9812956at2"/>
<comment type="function">
    <text evidence="1">Efflux system for nickel and cobalt.</text>
</comment>
<dbReference type="GO" id="GO:0046583">
    <property type="term" value="F:monoatomic cation efflux transmembrane transporter activity"/>
    <property type="evidence" value="ECO:0007669"/>
    <property type="project" value="TreeGrafter"/>
</dbReference>
<keyword evidence="6" id="KW-0533">Nickel</keyword>
<keyword evidence="8 13" id="KW-1133">Transmembrane helix</keyword>
<evidence type="ECO:0000256" key="9">
    <source>
        <dbReference type="ARBA" id="ARBA00023065"/>
    </source>
</evidence>
<protein>
    <recommendedName>
        <fullName evidence="13">Nickel/cobalt efflux system</fullName>
    </recommendedName>
</protein>
<dbReference type="InterPro" id="IPR011541">
    <property type="entry name" value="Ni/Co_transpt_high_affinity"/>
</dbReference>
<evidence type="ECO:0000313" key="16">
    <source>
        <dbReference type="Proteomes" id="UP000219215"/>
    </source>
</evidence>
<feature type="transmembrane region" description="Helical" evidence="13">
    <location>
        <begin position="254"/>
        <end position="271"/>
    </location>
</feature>
<proteinExistence type="inferred from homology"/>
<keyword evidence="14" id="KW-0732">Signal</keyword>
<dbReference type="GO" id="GO:0005886">
    <property type="term" value="C:plasma membrane"/>
    <property type="evidence" value="ECO:0007669"/>
    <property type="project" value="UniProtKB-SubCell"/>
</dbReference>
<keyword evidence="10" id="KW-0921">Nickel transport</keyword>